<dbReference type="STRING" id="292563.Cyast_1347"/>
<dbReference type="KEGG" id="csn:Cyast_1347"/>
<evidence type="ECO:0000256" key="1">
    <source>
        <dbReference type="SAM" id="MobiDB-lite"/>
    </source>
</evidence>
<feature type="region of interest" description="Disordered" evidence="1">
    <location>
        <begin position="43"/>
        <end position="63"/>
    </location>
</feature>
<reference evidence="3" key="1">
    <citation type="journal article" date="2013" name="Proc. Natl. Acad. Sci. U.S.A.">
        <title>Improving the coverage of the cyanobacterial phylum using diversity-driven genome sequencing.</title>
        <authorList>
            <person name="Shih P.M."/>
            <person name="Wu D."/>
            <person name="Latifi A."/>
            <person name="Axen S.D."/>
            <person name="Fewer D.P."/>
            <person name="Talla E."/>
            <person name="Calteau A."/>
            <person name="Cai F."/>
            <person name="Tandeau de Marsac N."/>
            <person name="Rippka R."/>
            <person name="Herdman M."/>
            <person name="Sivonen K."/>
            <person name="Coursin T."/>
            <person name="Laurent T."/>
            <person name="Goodwin L."/>
            <person name="Nolan M."/>
            <person name="Davenport K.W."/>
            <person name="Han C.S."/>
            <person name="Rubin E.M."/>
            <person name="Eisen J.A."/>
            <person name="Woyke T."/>
            <person name="Gugger M."/>
            <person name="Kerfeld C.A."/>
        </authorList>
    </citation>
    <scope>NUCLEOTIDE SEQUENCE [LARGE SCALE GENOMIC DNA]</scope>
    <source>
        <strain evidence="3">ATCC 29140 / PCC 7202</strain>
    </source>
</reference>
<dbReference type="Proteomes" id="UP000010483">
    <property type="component" value="Chromosome"/>
</dbReference>
<evidence type="ECO:0000313" key="2">
    <source>
        <dbReference type="EMBL" id="AFZ47312.1"/>
    </source>
</evidence>
<name>K9YLF7_CYASC</name>
<accession>K9YLF7</accession>
<evidence type="ECO:0000313" key="3">
    <source>
        <dbReference type="Proteomes" id="UP000010483"/>
    </source>
</evidence>
<dbReference type="BioCyc" id="CSTA292563:G1353-1360-MONOMER"/>
<sequence length="63" mass="7427">MYQKIYCVNHIGKNLLIVGYLEHKQWQFQVVTSTGEMVKQVNQFSTPQQAENEGKKWIDDNLK</sequence>
<dbReference type="AlphaFoldDB" id="K9YLF7"/>
<protein>
    <submittedName>
        <fullName evidence="2">Uncharacterized protein</fullName>
    </submittedName>
</protein>
<gene>
    <name evidence="2" type="ordered locus">Cyast_1347</name>
</gene>
<proteinExistence type="predicted"/>
<feature type="compositionally biased region" description="Basic and acidic residues" evidence="1">
    <location>
        <begin position="52"/>
        <end position="63"/>
    </location>
</feature>
<organism evidence="2 3">
    <name type="scientific">Cyanobacterium stanieri (strain ATCC 29140 / PCC 7202)</name>
    <dbReference type="NCBI Taxonomy" id="292563"/>
    <lineage>
        <taxon>Bacteria</taxon>
        <taxon>Bacillati</taxon>
        <taxon>Cyanobacteriota</taxon>
        <taxon>Cyanophyceae</taxon>
        <taxon>Oscillatoriophycideae</taxon>
        <taxon>Chroococcales</taxon>
        <taxon>Geminocystaceae</taxon>
        <taxon>Cyanobacterium</taxon>
    </lineage>
</organism>
<keyword evidence="3" id="KW-1185">Reference proteome</keyword>
<dbReference type="EMBL" id="CP003940">
    <property type="protein sequence ID" value="AFZ47312.1"/>
    <property type="molecule type" value="Genomic_DNA"/>
</dbReference>
<dbReference type="HOGENOM" id="CLU_2878378_0_0_3"/>